<evidence type="ECO:0000313" key="3">
    <source>
        <dbReference type="Proteomes" id="UP000288587"/>
    </source>
</evidence>
<gene>
    <name evidence="2" type="ORF">EOD73_06295</name>
</gene>
<reference evidence="2 3" key="1">
    <citation type="submission" date="2019-01" db="EMBL/GenBank/DDBJ databases">
        <authorList>
            <person name="Chen W.-M."/>
        </authorList>
    </citation>
    <scope>NUCLEOTIDE SEQUENCE [LARGE SCALE GENOMIC DNA]</scope>
    <source>
        <strain evidence="2 3">CCP-18</strain>
    </source>
</reference>
<keyword evidence="3" id="KW-1185">Reference proteome</keyword>
<organism evidence="2 3">
    <name type="scientific">Inhella crocodyli</name>
    <dbReference type="NCBI Taxonomy" id="2499851"/>
    <lineage>
        <taxon>Bacteria</taxon>
        <taxon>Pseudomonadati</taxon>
        <taxon>Pseudomonadota</taxon>
        <taxon>Betaproteobacteria</taxon>
        <taxon>Burkholderiales</taxon>
        <taxon>Sphaerotilaceae</taxon>
        <taxon>Inhella</taxon>
    </lineage>
</organism>
<dbReference type="EMBL" id="SACM01000001">
    <property type="protein sequence ID" value="RVT88574.1"/>
    <property type="molecule type" value="Genomic_DNA"/>
</dbReference>
<evidence type="ECO:0000313" key="2">
    <source>
        <dbReference type="EMBL" id="RVT88574.1"/>
    </source>
</evidence>
<comment type="caution">
    <text evidence="2">The sequence shown here is derived from an EMBL/GenBank/DDBJ whole genome shotgun (WGS) entry which is preliminary data.</text>
</comment>
<dbReference type="SUPFAM" id="SSF53756">
    <property type="entry name" value="UDP-Glycosyltransferase/glycogen phosphorylase"/>
    <property type="match status" value="1"/>
</dbReference>
<keyword evidence="1" id="KW-0812">Transmembrane</keyword>
<dbReference type="Pfam" id="PF13692">
    <property type="entry name" value="Glyco_trans_1_4"/>
    <property type="match status" value="1"/>
</dbReference>
<feature type="transmembrane region" description="Helical" evidence="1">
    <location>
        <begin position="126"/>
        <end position="144"/>
    </location>
</feature>
<sequence>MCAGANLRPRVPAFHRARGPAALATGADAGRPGLGGGLLACVLVVRVLIVSQHFWPESFRINEVAASLVAQGADVTVLTGQPNYPEGRVFPGYRAWCVQRERHVDGYEVLRVPLVPRGPGGALRLVLNYLSFIASAMGFGLWLLRGRRVDTVFVYATSPILQALAALWIGRWKRAKVVVWVQDLWPDSLVITGYVRSPRVLAAVAAVTRFIYRRSDRLLVQSPAFMAPVQAMAGATPVAVHENPGDRDAPLQPLPEGLRKPADRFTLVFAGNLGTVQALETVLDAAEQAGPDLVWMLVGSGARSPWLAAEVTRRGLGDRVRLPGRFEAALMPALFAQADALLVTLNRAPALAQVVPSKIQAYLAAGRPILAALDGEGARVVQASGAGLAVAAEDAAGLATAARHLQSLDEGRRADMGRAGRRYFETHYEPTQSAQRLMAQLQSA</sequence>
<feature type="transmembrane region" description="Helical" evidence="1">
    <location>
        <begin position="34"/>
        <end position="55"/>
    </location>
</feature>
<protein>
    <submittedName>
        <fullName evidence="2">Glycosyltransferase WbuB</fullName>
    </submittedName>
</protein>
<proteinExistence type="predicted"/>
<keyword evidence="2" id="KW-0808">Transferase</keyword>
<dbReference type="Proteomes" id="UP000288587">
    <property type="component" value="Unassembled WGS sequence"/>
</dbReference>
<keyword evidence="1" id="KW-0472">Membrane</keyword>
<dbReference type="PANTHER" id="PTHR12526">
    <property type="entry name" value="GLYCOSYLTRANSFERASE"/>
    <property type="match status" value="1"/>
</dbReference>
<dbReference type="Gene3D" id="3.40.50.2000">
    <property type="entry name" value="Glycogen Phosphorylase B"/>
    <property type="match status" value="2"/>
</dbReference>
<dbReference type="OrthoDB" id="9787293at2"/>
<dbReference type="CDD" id="cd03794">
    <property type="entry name" value="GT4_WbuB-like"/>
    <property type="match status" value="1"/>
</dbReference>
<keyword evidence="1" id="KW-1133">Transmembrane helix</keyword>
<accession>A0A3S2XX79</accession>
<name>A0A3S2XX79_9BURK</name>
<feature type="transmembrane region" description="Helical" evidence="1">
    <location>
        <begin position="151"/>
        <end position="169"/>
    </location>
</feature>
<dbReference type="GO" id="GO:0016740">
    <property type="term" value="F:transferase activity"/>
    <property type="evidence" value="ECO:0007669"/>
    <property type="project" value="UniProtKB-KW"/>
</dbReference>
<dbReference type="AlphaFoldDB" id="A0A3S2XX79"/>
<evidence type="ECO:0000256" key="1">
    <source>
        <dbReference type="SAM" id="Phobius"/>
    </source>
</evidence>